<protein>
    <submittedName>
        <fullName evidence="2">Uncharacterized protein</fullName>
    </submittedName>
</protein>
<dbReference type="AlphaFoldDB" id="A0AAX4JFH4"/>
<keyword evidence="3" id="KW-1185">Reference proteome</keyword>
<dbReference type="Proteomes" id="UP001334084">
    <property type="component" value="Chromosome 9"/>
</dbReference>
<evidence type="ECO:0000313" key="3">
    <source>
        <dbReference type="Proteomes" id="UP001334084"/>
    </source>
</evidence>
<reference evidence="2" key="1">
    <citation type="journal article" date="2024" name="BMC Genomics">
        <title>Functional annotation of a divergent genome using sequence and structure-based similarity.</title>
        <authorList>
            <person name="Svedberg D."/>
            <person name="Winiger R.R."/>
            <person name="Berg A."/>
            <person name="Sharma H."/>
            <person name="Tellgren-Roth C."/>
            <person name="Debrunner-Vossbrinck B.A."/>
            <person name="Vossbrinck C.R."/>
            <person name="Barandun J."/>
        </authorList>
    </citation>
    <scope>NUCLEOTIDE SEQUENCE</scope>
    <source>
        <strain evidence="2">Illinois isolate</strain>
    </source>
</reference>
<dbReference type="EMBL" id="CP142734">
    <property type="protein sequence ID" value="WUR04622.1"/>
    <property type="molecule type" value="Genomic_DNA"/>
</dbReference>
<name>A0AAX4JFH4_9MICR</name>
<dbReference type="KEGG" id="vnx:VNE69_09174"/>
<evidence type="ECO:0000256" key="1">
    <source>
        <dbReference type="SAM" id="MobiDB-lite"/>
    </source>
</evidence>
<sequence>MNIIYFIATIISINVDQHCESLHVLNDQKKNIELKKTKKDEEQPGPSKLKKEPVNLKNKTPEDIGITLEDIDNALETEECISYSIREFNRELDLFKSQSDRLINDLVLFNKETIEFLDCLRDNEEIISELIKNLNGNESSI</sequence>
<feature type="region of interest" description="Disordered" evidence="1">
    <location>
        <begin position="36"/>
        <end position="55"/>
    </location>
</feature>
<dbReference type="RefSeq" id="XP_065330767.1">
    <property type="nucleotide sequence ID" value="XM_065474695.1"/>
</dbReference>
<proteinExistence type="predicted"/>
<organism evidence="2 3">
    <name type="scientific">Vairimorpha necatrix</name>
    <dbReference type="NCBI Taxonomy" id="6039"/>
    <lineage>
        <taxon>Eukaryota</taxon>
        <taxon>Fungi</taxon>
        <taxon>Fungi incertae sedis</taxon>
        <taxon>Microsporidia</taxon>
        <taxon>Nosematidae</taxon>
        <taxon>Vairimorpha</taxon>
    </lineage>
</organism>
<evidence type="ECO:0000313" key="2">
    <source>
        <dbReference type="EMBL" id="WUR04622.1"/>
    </source>
</evidence>
<dbReference type="GeneID" id="90542453"/>
<gene>
    <name evidence="2" type="ORF">VNE69_09174</name>
</gene>
<accession>A0AAX4JFH4</accession>